<comment type="caution">
    <text evidence="1">The sequence shown here is derived from an EMBL/GenBank/DDBJ whole genome shotgun (WGS) entry which is preliminary data.</text>
</comment>
<organism evidence="1 2">
    <name type="scientific">Microbulbifer rhizosphaerae</name>
    <dbReference type="NCBI Taxonomy" id="1562603"/>
    <lineage>
        <taxon>Bacteria</taxon>
        <taxon>Pseudomonadati</taxon>
        <taxon>Pseudomonadota</taxon>
        <taxon>Gammaproteobacteria</taxon>
        <taxon>Cellvibrionales</taxon>
        <taxon>Microbulbiferaceae</taxon>
        <taxon>Microbulbifer</taxon>
    </lineage>
</organism>
<dbReference type="EMBL" id="JACHWZ010000005">
    <property type="protein sequence ID" value="MBB3060608.1"/>
    <property type="molecule type" value="Genomic_DNA"/>
</dbReference>
<evidence type="ECO:0000313" key="1">
    <source>
        <dbReference type="EMBL" id="MBB3060608.1"/>
    </source>
</evidence>
<dbReference type="Proteomes" id="UP000535937">
    <property type="component" value="Unassembled WGS sequence"/>
</dbReference>
<reference evidence="1 2" key="1">
    <citation type="submission" date="2020-08" db="EMBL/GenBank/DDBJ databases">
        <title>Genomic Encyclopedia of Type Strains, Phase III (KMG-III): the genomes of soil and plant-associated and newly described type strains.</title>
        <authorList>
            <person name="Whitman W."/>
        </authorList>
    </citation>
    <scope>NUCLEOTIDE SEQUENCE [LARGE SCALE GENOMIC DNA]</scope>
    <source>
        <strain evidence="1 2">CECT 8799</strain>
    </source>
</reference>
<sequence length="105" mass="11361">MPIAANGRSYREGVVISGFNNDSGTSEQAGSMHCEPNNAYPPIQTLKPAVENVWFIDGPVIRFGMLWPKMPFSTPVTVGRLTDGLFIQTPLPPELKAAEAGHPPK</sequence>
<protein>
    <submittedName>
        <fullName evidence="1">Uncharacterized protein</fullName>
    </submittedName>
</protein>
<accession>A0A7W4WBG1</accession>
<evidence type="ECO:0000313" key="2">
    <source>
        <dbReference type="Proteomes" id="UP000535937"/>
    </source>
</evidence>
<keyword evidence="2" id="KW-1185">Reference proteome</keyword>
<dbReference type="AlphaFoldDB" id="A0A7W4WBG1"/>
<dbReference type="RefSeq" id="WP_183458131.1">
    <property type="nucleotide sequence ID" value="NZ_JACHWZ010000005.1"/>
</dbReference>
<name>A0A7W4WBG1_9GAMM</name>
<gene>
    <name evidence="1" type="ORF">FHS09_001427</name>
</gene>
<proteinExistence type="predicted"/>